<organism evidence="1 2">
    <name type="scientific">Candidatus Flavonifractor merdigallinarum</name>
    <dbReference type="NCBI Taxonomy" id="2838589"/>
    <lineage>
        <taxon>Bacteria</taxon>
        <taxon>Bacillati</taxon>
        <taxon>Bacillota</taxon>
        <taxon>Clostridia</taxon>
        <taxon>Eubacteriales</taxon>
        <taxon>Oscillospiraceae</taxon>
        <taxon>Flavonifractor</taxon>
    </lineage>
</organism>
<proteinExistence type="predicted"/>
<dbReference type="AlphaFoldDB" id="A0A9D1YC09"/>
<gene>
    <name evidence="1" type="ORF">H9841_06675</name>
</gene>
<dbReference type="EMBL" id="DXDX01000123">
    <property type="protein sequence ID" value="HIY21566.1"/>
    <property type="molecule type" value="Genomic_DNA"/>
</dbReference>
<protein>
    <submittedName>
        <fullName evidence="1">Uncharacterized protein</fullName>
    </submittedName>
</protein>
<evidence type="ECO:0000313" key="2">
    <source>
        <dbReference type="Proteomes" id="UP000823868"/>
    </source>
</evidence>
<accession>A0A9D1YC09</accession>
<name>A0A9D1YC09_9FIRM</name>
<evidence type="ECO:0000313" key="1">
    <source>
        <dbReference type="EMBL" id="HIY21566.1"/>
    </source>
</evidence>
<reference evidence="1" key="2">
    <citation type="submission" date="2021-04" db="EMBL/GenBank/DDBJ databases">
        <authorList>
            <person name="Gilroy R."/>
        </authorList>
    </citation>
    <scope>NUCLEOTIDE SEQUENCE</scope>
    <source>
        <strain evidence="1">ChiBcec16_6824</strain>
    </source>
</reference>
<comment type="caution">
    <text evidence="1">The sequence shown here is derived from an EMBL/GenBank/DDBJ whole genome shotgun (WGS) entry which is preliminary data.</text>
</comment>
<reference evidence="1" key="1">
    <citation type="journal article" date="2021" name="PeerJ">
        <title>Extensive microbial diversity within the chicken gut microbiome revealed by metagenomics and culture.</title>
        <authorList>
            <person name="Gilroy R."/>
            <person name="Ravi A."/>
            <person name="Getino M."/>
            <person name="Pursley I."/>
            <person name="Horton D.L."/>
            <person name="Alikhan N.F."/>
            <person name="Baker D."/>
            <person name="Gharbi K."/>
            <person name="Hall N."/>
            <person name="Watson M."/>
            <person name="Adriaenssens E.M."/>
            <person name="Foster-Nyarko E."/>
            <person name="Jarju S."/>
            <person name="Secka A."/>
            <person name="Antonio M."/>
            <person name="Oren A."/>
            <person name="Chaudhuri R.R."/>
            <person name="La Ragione R."/>
            <person name="Hildebrand F."/>
            <person name="Pallen M.J."/>
        </authorList>
    </citation>
    <scope>NUCLEOTIDE SEQUENCE</scope>
    <source>
        <strain evidence="1">ChiBcec16_6824</strain>
    </source>
</reference>
<dbReference type="Proteomes" id="UP000823868">
    <property type="component" value="Unassembled WGS sequence"/>
</dbReference>
<sequence length="164" mass="19282">MEFHALIQQYVDLLRPHFGALLRVDDSEEEKEWVAIMLDGSEEEFFFSLYGMDCVHLYWCNECFILDCHRESLVSSDTYGEIVLEGRLEPQQIPPMVVELVLRLRDSRFLRKREVVLGWTPSGYDTIRAYTILAETPHPPREPYRLKNITIQFCKTPLETGRNI</sequence>